<evidence type="ECO:0000256" key="2">
    <source>
        <dbReference type="SAM" id="Phobius"/>
    </source>
</evidence>
<feature type="transmembrane region" description="Helical" evidence="2">
    <location>
        <begin position="225"/>
        <end position="246"/>
    </location>
</feature>
<comment type="caution">
    <text evidence="3">The sequence shown here is derived from an EMBL/GenBank/DDBJ whole genome shotgun (WGS) entry which is preliminary data.</text>
</comment>
<feature type="coiled-coil region" evidence="1">
    <location>
        <begin position="172"/>
        <end position="199"/>
    </location>
</feature>
<keyword evidence="2" id="KW-0472">Membrane</keyword>
<gene>
    <name evidence="3" type="ORF">P5G62_024360</name>
</gene>
<protein>
    <submittedName>
        <fullName evidence="3">Uncharacterized protein</fullName>
    </submittedName>
</protein>
<evidence type="ECO:0000313" key="4">
    <source>
        <dbReference type="Proteomes" id="UP001241748"/>
    </source>
</evidence>
<evidence type="ECO:0000256" key="1">
    <source>
        <dbReference type="SAM" id="Coils"/>
    </source>
</evidence>
<keyword evidence="4" id="KW-1185">Reference proteome</keyword>
<accession>A0ABV4Z2C6</accession>
<organism evidence="3 4">
    <name type="scientific">Neobacillus driksii</name>
    <dbReference type="NCBI Taxonomy" id="3035913"/>
    <lineage>
        <taxon>Bacteria</taxon>
        <taxon>Bacillati</taxon>
        <taxon>Bacillota</taxon>
        <taxon>Bacilli</taxon>
        <taxon>Bacillales</taxon>
        <taxon>Bacillaceae</taxon>
        <taxon>Neobacillus</taxon>
    </lineage>
</organism>
<evidence type="ECO:0000313" key="3">
    <source>
        <dbReference type="EMBL" id="MFB3170245.1"/>
    </source>
</evidence>
<keyword evidence="2" id="KW-1133">Transmembrane helix</keyword>
<name>A0ABV4Z2C6_9BACI</name>
<keyword evidence="1" id="KW-0175">Coiled coil</keyword>
<dbReference type="EMBL" id="JAROBZ020000002">
    <property type="protein sequence ID" value="MFB3170245.1"/>
    <property type="molecule type" value="Genomic_DNA"/>
</dbReference>
<sequence length="247" mass="29130">MNTSNTVDEKYTEAIQSLKKINDELFYDDLKKLMKDREETIAALNEEVYESIENMRTSMHGFPTQVSERLREEVIDPQNELFERGMERFNENILVLEKKIAFWHQQYQENLEKTEKLLAEVKGFQQEDQAFIIGETDRVRTDIRRLQEALSDQSSALNVKFEVVSDRLGLILQEIIAIEDRYKAEIAELTQQVVQVQKEAQEKWEEKWKQSAKRTEMREGHFKKWLIGLAVGQGVSVVMMVLYFIMK</sequence>
<dbReference type="Proteomes" id="UP001241748">
    <property type="component" value="Unassembled WGS sequence"/>
</dbReference>
<dbReference type="RefSeq" id="WP_306077162.1">
    <property type="nucleotide sequence ID" value="NZ_JAROBZ020000002.1"/>
</dbReference>
<keyword evidence="2" id="KW-0812">Transmembrane</keyword>
<reference evidence="3 4" key="1">
    <citation type="submission" date="2024-05" db="EMBL/GenBank/DDBJ databases">
        <authorList>
            <person name="Venkateswaran K."/>
        </authorList>
    </citation>
    <scope>NUCLEOTIDE SEQUENCE [LARGE SCALE GENOMIC DNA]</scope>
    <source>
        <strain evidence="3 4">179-C4-2-HS</strain>
    </source>
</reference>
<proteinExistence type="predicted"/>